<feature type="region of interest" description="Disordered" evidence="3">
    <location>
        <begin position="222"/>
        <end position="344"/>
    </location>
</feature>
<feature type="compositionally biased region" description="Basic and acidic residues" evidence="3">
    <location>
        <begin position="322"/>
        <end position="335"/>
    </location>
</feature>
<feature type="repeat" description="ANK" evidence="2">
    <location>
        <begin position="26"/>
        <end position="58"/>
    </location>
</feature>
<dbReference type="Proteomes" id="UP001476798">
    <property type="component" value="Unassembled WGS sequence"/>
</dbReference>
<keyword evidence="2" id="KW-0040">ANK repeat</keyword>
<gene>
    <name evidence="5" type="ORF">GOODEAATRI_000532</name>
</gene>
<organism evidence="5 6">
    <name type="scientific">Goodea atripinnis</name>
    <dbReference type="NCBI Taxonomy" id="208336"/>
    <lineage>
        <taxon>Eukaryota</taxon>
        <taxon>Metazoa</taxon>
        <taxon>Chordata</taxon>
        <taxon>Craniata</taxon>
        <taxon>Vertebrata</taxon>
        <taxon>Euteleostomi</taxon>
        <taxon>Actinopterygii</taxon>
        <taxon>Neopterygii</taxon>
        <taxon>Teleostei</taxon>
        <taxon>Neoteleostei</taxon>
        <taxon>Acanthomorphata</taxon>
        <taxon>Ovalentaria</taxon>
        <taxon>Atherinomorphae</taxon>
        <taxon>Cyprinodontiformes</taxon>
        <taxon>Goodeidae</taxon>
        <taxon>Goodea</taxon>
    </lineage>
</organism>
<dbReference type="Pfam" id="PF12796">
    <property type="entry name" value="Ank_2"/>
    <property type="match status" value="1"/>
</dbReference>
<dbReference type="Gene3D" id="3.10.260.40">
    <property type="entry name" value="BCL-6 corepressor, PCGF1 binding domain"/>
    <property type="match status" value="1"/>
</dbReference>
<feature type="compositionally biased region" description="Basic and acidic residues" evidence="3">
    <location>
        <begin position="358"/>
        <end position="372"/>
    </location>
</feature>
<dbReference type="PROSITE" id="PS50088">
    <property type="entry name" value="ANK_REPEAT"/>
    <property type="match status" value="2"/>
</dbReference>
<evidence type="ECO:0000313" key="6">
    <source>
        <dbReference type="Proteomes" id="UP001476798"/>
    </source>
</evidence>
<name>A0ABV0PU63_9TELE</name>
<comment type="similarity">
    <text evidence="1">Belongs to the BCOR family.</text>
</comment>
<protein>
    <recommendedName>
        <fullName evidence="4">BCL-6 corepressor PCGF1 binding domain-containing protein</fullName>
    </recommendedName>
</protein>
<dbReference type="PANTHER" id="PTHR24117">
    <property type="entry name" value="AGAP007537-PB"/>
    <property type="match status" value="1"/>
</dbReference>
<keyword evidence="6" id="KW-1185">Reference proteome</keyword>
<feature type="repeat" description="ANK" evidence="2">
    <location>
        <begin position="59"/>
        <end position="91"/>
    </location>
</feature>
<evidence type="ECO:0000313" key="5">
    <source>
        <dbReference type="EMBL" id="MEQ2187046.1"/>
    </source>
</evidence>
<dbReference type="PROSITE" id="PS50297">
    <property type="entry name" value="ANK_REP_REGION"/>
    <property type="match status" value="2"/>
</dbReference>
<evidence type="ECO:0000256" key="2">
    <source>
        <dbReference type="PROSITE-ProRule" id="PRU00023"/>
    </source>
</evidence>
<feature type="compositionally biased region" description="Pro residues" evidence="3">
    <location>
        <begin position="229"/>
        <end position="239"/>
    </location>
</feature>
<accession>A0ABV0PU63</accession>
<dbReference type="InterPro" id="IPR036770">
    <property type="entry name" value="Ankyrin_rpt-contain_sf"/>
</dbReference>
<dbReference type="Gene3D" id="1.25.40.20">
    <property type="entry name" value="Ankyrin repeat-containing domain"/>
    <property type="match status" value="1"/>
</dbReference>
<dbReference type="PANTHER" id="PTHR24117:SF9">
    <property type="entry name" value="BCL-6 COREPRESSOR PCGF1 BINDING DOMAIN-CONTAINING PROTEIN"/>
    <property type="match status" value="1"/>
</dbReference>
<dbReference type="InterPro" id="IPR047144">
    <property type="entry name" value="BCOR-like"/>
</dbReference>
<feature type="region of interest" description="Disordered" evidence="3">
    <location>
        <begin position="358"/>
        <end position="382"/>
    </location>
</feature>
<dbReference type="SMART" id="SM00248">
    <property type="entry name" value="ANK"/>
    <property type="match status" value="2"/>
</dbReference>
<sequence>MSSHLQEVVLYCLERQLCDVNHRDNAGYCALHEACARGWLGIIRLLIAHGADVNCSSQDGTRPLHDAVENDHVEVVRFLLACGADPTLTTYSGRGPLSMTHSAAMETFLEGKVGGRPGNLLGVSRQLRVRPRNWLLLADVLGRLRMTSRSFRRLFPQLNIQSVPEDEFYRQASLSQLLTGPDEQELASFRPDVKDPLELVEATPELAGMLGSSLEFVDSRWDSLDVSPPSTPSPGPPACPTQSLPAGPQEEDTSPESRTVKSISGPQHSGCFPPSVKLDSSLWGQQKDKAPTSAKPGLTLTTSWWEPQRPPNPGTNGPGNPDSKKGEQQSRERETSGLTSMKLNSVDGGKMWEQQRLRSRNVETKVVGEEPKPVPIRNKKAGDLNPAHLKEELNSNIWKNQGSKAGTDLDCPDASALTELPLQSRRSEISSCSKLDLWHPEGAKRPGGTTTAANTCEGFSLAGNTLKLDASWQRNLTNVRVHIRDLGMKVAGLQKDVKKVSGKVVGKGSRVKTRS</sequence>
<evidence type="ECO:0000259" key="4">
    <source>
        <dbReference type="Pfam" id="PF16553"/>
    </source>
</evidence>
<dbReference type="Pfam" id="PF16553">
    <property type="entry name" value="PUFD"/>
    <property type="match status" value="1"/>
</dbReference>
<feature type="compositionally biased region" description="Polar residues" evidence="3">
    <location>
        <begin position="256"/>
        <end position="267"/>
    </location>
</feature>
<feature type="domain" description="BCL-6 corepressor PCGF1 binding" evidence="4">
    <location>
        <begin position="130"/>
        <end position="218"/>
    </location>
</feature>
<dbReference type="InterPro" id="IPR032365">
    <property type="entry name" value="PUFD"/>
</dbReference>
<comment type="caution">
    <text evidence="5">The sequence shown here is derived from an EMBL/GenBank/DDBJ whole genome shotgun (WGS) entry which is preliminary data.</text>
</comment>
<dbReference type="SUPFAM" id="SSF48403">
    <property type="entry name" value="Ankyrin repeat"/>
    <property type="match status" value="1"/>
</dbReference>
<evidence type="ECO:0000256" key="3">
    <source>
        <dbReference type="SAM" id="MobiDB-lite"/>
    </source>
</evidence>
<dbReference type="InterPro" id="IPR038227">
    <property type="entry name" value="PUFD_som_sf"/>
</dbReference>
<evidence type="ECO:0000256" key="1">
    <source>
        <dbReference type="ARBA" id="ARBA00034703"/>
    </source>
</evidence>
<dbReference type="EMBL" id="JAHRIO010089976">
    <property type="protein sequence ID" value="MEQ2187046.1"/>
    <property type="molecule type" value="Genomic_DNA"/>
</dbReference>
<proteinExistence type="inferred from homology"/>
<dbReference type="InterPro" id="IPR002110">
    <property type="entry name" value="Ankyrin_rpt"/>
</dbReference>
<reference evidence="5 6" key="1">
    <citation type="submission" date="2021-06" db="EMBL/GenBank/DDBJ databases">
        <authorList>
            <person name="Palmer J.M."/>
        </authorList>
    </citation>
    <scope>NUCLEOTIDE SEQUENCE [LARGE SCALE GENOMIC DNA]</scope>
    <source>
        <strain evidence="5 6">GA_2019</strain>
        <tissue evidence="5">Muscle</tissue>
    </source>
</reference>